<sequence length="130" mass="14451">MSEVPGRRLRLGKRRRENAPAGSKKRRDLWVTAEEDALLVARAEREGVTVPRLLIAAAVSENVETPLERRAMVAELFAIHTLLARVSNNVNQLARHANAGDEFPVEAAATLAYVRRLAFRISDTVEGIRL</sequence>
<organism evidence="2 3">
    <name type="scientific">Paeniglutamicibacter cryotolerans</name>
    <dbReference type="NCBI Taxonomy" id="670079"/>
    <lineage>
        <taxon>Bacteria</taxon>
        <taxon>Bacillati</taxon>
        <taxon>Actinomycetota</taxon>
        <taxon>Actinomycetes</taxon>
        <taxon>Micrococcales</taxon>
        <taxon>Micrococcaceae</taxon>
        <taxon>Paeniglutamicibacter</taxon>
    </lineage>
</organism>
<dbReference type="Proteomes" id="UP000523000">
    <property type="component" value="Unassembled WGS sequence"/>
</dbReference>
<gene>
    <name evidence="2" type="ORF">E9229_003837</name>
</gene>
<feature type="compositionally biased region" description="Basic residues" evidence="1">
    <location>
        <begin position="7"/>
        <end position="16"/>
    </location>
</feature>
<evidence type="ECO:0000313" key="2">
    <source>
        <dbReference type="EMBL" id="MBB2997565.1"/>
    </source>
</evidence>
<proteinExistence type="predicted"/>
<accession>A0A839QSA7</accession>
<protein>
    <recommendedName>
        <fullName evidence="4">MobC family plasmid mobilization relaxosome protein</fullName>
    </recommendedName>
</protein>
<evidence type="ECO:0000256" key="1">
    <source>
        <dbReference type="SAM" id="MobiDB-lite"/>
    </source>
</evidence>
<feature type="region of interest" description="Disordered" evidence="1">
    <location>
        <begin position="1"/>
        <end position="26"/>
    </location>
</feature>
<dbReference type="AlphaFoldDB" id="A0A839QSA7"/>
<dbReference type="EMBL" id="JACHVS010000005">
    <property type="protein sequence ID" value="MBB2997565.1"/>
    <property type="molecule type" value="Genomic_DNA"/>
</dbReference>
<dbReference type="Pfam" id="PF21983">
    <property type="entry name" value="NikA-like"/>
    <property type="match status" value="1"/>
</dbReference>
<keyword evidence="3" id="KW-1185">Reference proteome</keyword>
<dbReference type="InterPro" id="IPR053842">
    <property type="entry name" value="NikA-like"/>
</dbReference>
<name>A0A839QSA7_9MICC</name>
<evidence type="ECO:0000313" key="3">
    <source>
        <dbReference type="Proteomes" id="UP000523000"/>
    </source>
</evidence>
<dbReference type="RefSeq" id="WP_312855757.1">
    <property type="nucleotide sequence ID" value="NZ_JACHVS010000005.1"/>
</dbReference>
<evidence type="ECO:0008006" key="4">
    <source>
        <dbReference type="Google" id="ProtNLM"/>
    </source>
</evidence>
<comment type="caution">
    <text evidence="2">The sequence shown here is derived from an EMBL/GenBank/DDBJ whole genome shotgun (WGS) entry which is preliminary data.</text>
</comment>
<reference evidence="2 3" key="1">
    <citation type="submission" date="2020-08" db="EMBL/GenBank/DDBJ databases">
        <title>Sequencing the genomes of 1000 actinobacteria strains.</title>
        <authorList>
            <person name="Klenk H.-P."/>
        </authorList>
    </citation>
    <scope>NUCLEOTIDE SEQUENCE [LARGE SCALE GENOMIC DNA]</scope>
    <source>
        <strain evidence="2 3">DSM 22826</strain>
    </source>
</reference>